<evidence type="ECO:0000256" key="3">
    <source>
        <dbReference type="ARBA" id="ARBA00023295"/>
    </source>
</evidence>
<protein>
    <submittedName>
        <fullName evidence="5">Glycosyl hydrolase family 32</fullName>
    </submittedName>
</protein>
<evidence type="ECO:0000259" key="4">
    <source>
        <dbReference type="Pfam" id="PF00251"/>
    </source>
</evidence>
<evidence type="ECO:0000256" key="1">
    <source>
        <dbReference type="ARBA" id="ARBA00009902"/>
    </source>
</evidence>
<comment type="similarity">
    <text evidence="1">Belongs to the glycosyl hydrolase 32 family.</text>
</comment>
<reference evidence="5 6" key="1">
    <citation type="journal article" date="2001" name="Int. J. Syst. Evol. Microbiol.">
        <title>Agreia bicolorata gen. nov., sp. nov., to accommodate actinobacteria isolated from narrow reed grass infected by the nematode Heteroanguina graminophila.</title>
        <authorList>
            <person name="Evtushenko L.I."/>
            <person name="Dorofeeva L.V."/>
            <person name="Dobrovolskaya T.G."/>
            <person name="Streshinskaya G.M."/>
            <person name="Subbotin S.A."/>
            <person name="Tiedje J.M."/>
        </authorList>
    </citation>
    <scope>NUCLEOTIDE SEQUENCE [LARGE SCALE GENOMIC DNA]</scope>
    <source>
        <strain evidence="5 6">VKM Ac-1804</strain>
    </source>
</reference>
<dbReference type="GO" id="GO:0016787">
    <property type="term" value="F:hydrolase activity"/>
    <property type="evidence" value="ECO:0007669"/>
    <property type="project" value="UniProtKB-KW"/>
</dbReference>
<proteinExistence type="inferred from homology"/>
<dbReference type="Proteomes" id="UP000032503">
    <property type="component" value="Unassembled WGS sequence"/>
</dbReference>
<sequence length="329" mass="36027">MAFSLPDFWVWDFWTAIDGPTVHLYYLRAPVSLVDPHLRHRNASVGHATSLDYVNWTDHGVVLEHGEPGAADETATWTGSVYRDPSGLWRMYYTGSRYLRAGEDTNIETVLMATSNDLHEWVKASGVQLSASHPWYETLADYTWREEAWRDPWVVPDAAGDQWHMLITARSREIPTGDDPADRGVIGHAISRDLDSWTAAAPISAPGAGFAHLEVPQLVLVDGKKALIFSCDSSHLVGKRAGGAGGVWALALGDADPFSGGLVNLDDAQLIVGDELYAGRVVETPAGPALLGFENVGQNGEFVGRLSDPLPLRWSDDGRLVAFTRERVR</sequence>
<evidence type="ECO:0000313" key="5">
    <source>
        <dbReference type="EMBL" id="KJC62999.1"/>
    </source>
</evidence>
<name>A0ABR5CBJ2_9MICO</name>
<dbReference type="InterPro" id="IPR051214">
    <property type="entry name" value="GH32_Enzymes"/>
</dbReference>
<dbReference type="Gene3D" id="2.115.10.20">
    <property type="entry name" value="Glycosyl hydrolase domain, family 43"/>
    <property type="match status" value="1"/>
</dbReference>
<keyword evidence="6" id="KW-1185">Reference proteome</keyword>
<keyword evidence="3" id="KW-0326">Glycosidase</keyword>
<dbReference type="CDD" id="cd18609">
    <property type="entry name" value="GH32-like"/>
    <property type="match status" value="1"/>
</dbReference>
<dbReference type="Pfam" id="PF00251">
    <property type="entry name" value="Glyco_hydro_32N"/>
    <property type="match status" value="1"/>
</dbReference>
<dbReference type="SUPFAM" id="SSF75005">
    <property type="entry name" value="Arabinanase/levansucrase/invertase"/>
    <property type="match status" value="1"/>
</dbReference>
<dbReference type="PANTHER" id="PTHR43101">
    <property type="entry name" value="BETA-FRUCTOSIDASE"/>
    <property type="match status" value="1"/>
</dbReference>
<dbReference type="EMBL" id="JYFC01000010">
    <property type="protein sequence ID" value="KJC62999.1"/>
    <property type="molecule type" value="Genomic_DNA"/>
</dbReference>
<dbReference type="InterPro" id="IPR023296">
    <property type="entry name" value="Glyco_hydro_beta-prop_sf"/>
</dbReference>
<evidence type="ECO:0000256" key="2">
    <source>
        <dbReference type="ARBA" id="ARBA00022801"/>
    </source>
</evidence>
<gene>
    <name evidence="5" type="ORF">TZ00_17770</name>
</gene>
<keyword evidence="2 5" id="KW-0378">Hydrolase</keyword>
<dbReference type="InterPro" id="IPR013148">
    <property type="entry name" value="Glyco_hydro_32_N"/>
</dbReference>
<dbReference type="PANTHER" id="PTHR43101:SF1">
    <property type="entry name" value="BETA-FRUCTOSIDASE"/>
    <property type="match status" value="1"/>
</dbReference>
<dbReference type="RefSeq" id="WP_044443744.1">
    <property type="nucleotide sequence ID" value="NZ_JYFC01000010.1"/>
</dbReference>
<feature type="domain" description="Glycosyl hydrolase family 32 N-terminal" evidence="4">
    <location>
        <begin position="23"/>
        <end position="231"/>
    </location>
</feature>
<evidence type="ECO:0000313" key="6">
    <source>
        <dbReference type="Proteomes" id="UP000032503"/>
    </source>
</evidence>
<organism evidence="5 6">
    <name type="scientific">Agreia bicolorata</name>
    <dbReference type="NCBI Taxonomy" id="110935"/>
    <lineage>
        <taxon>Bacteria</taxon>
        <taxon>Bacillati</taxon>
        <taxon>Actinomycetota</taxon>
        <taxon>Actinomycetes</taxon>
        <taxon>Micrococcales</taxon>
        <taxon>Microbacteriaceae</taxon>
        <taxon>Agreia</taxon>
    </lineage>
</organism>
<comment type="caution">
    <text evidence="5">The sequence shown here is derived from an EMBL/GenBank/DDBJ whole genome shotgun (WGS) entry which is preliminary data.</text>
</comment>
<accession>A0ABR5CBJ2</accession>